<proteinExistence type="predicted"/>
<keyword evidence="1" id="KW-0238">DNA-binding</keyword>
<comment type="caution">
    <text evidence="1">The sequence shown here is derived from an EMBL/GenBank/DDBJ whole genome shotgun (WGS) entry which is preliminary data.</text>
</comment>
<evidence type="ECO:0000313" key="1">
    <source>
        <dbReference type="EMBL" id="MBB6216148.1"/>
    </source>
</evidence>
<dbReference type="Gene3D" id="2.40.30.100">
    <property type="entry name" value="AF2212/PG0164-like"/>
    <property type="match status" value="1"/>
</dbReference>
<reference evidence="1 2" key="1">
    <citation type="submission" date="2020-08" db="EMBL/GenBank/DDBJ databases">
        <title>Genomic Encyclopedia of Type Strains, Phase IV (KMG-IV): sequencing the most valuable type-strain genomes for metagenomic binning, comparative biology and taxonomic classification.</title>
        <authorList>
            <person name="Goeker M."/>
        </authorList>
    </citation>
    <scope>NUCLEOTIDE SEQUENCE [LARGE SCALE GENOMIC DNA]</scope>
    <source>
        <strain evidence="1 2">DSM 103526</strain>
    </source>
</reference>
<dbReference type="GO" id="GO:0003677">
    <property type="term" value="F:DNA binding"/>
    <property type="evidence" value="ECO:0007669"/>
    <property type="project" value="UniProtKB-KW"/>
</dbReference>
<dbReference type="Pfam" id="PF13376">
    <property type="entry name" value="OmdA"/>
    <property type="match status" value="1"/>
</dbReference>
<name>A0A841KVB8_9FIRM</name>
<gene>
    <name evidence="1" type="ORF">HNQ80_002247</name>
</gene>
<dbReference type="InterPro" id="IPR037079">
    <property type="entry name" value="AF2212/PG0164-like_sf"/>
</dbReference>
<dbReference type="AlphaFoldDB" id="A0A841KVB8"/>
<keyword evidence="2" id="KW-1185">Reference proteome</keyword>
<dbReference type="RefSeq" id="WP_184310681.1">
    <property type="nucleotide sequence ID" value="NZ_JACHEN010000012.1"/>
</dbReference>
<dbReference type="EMBL" id="JACHEN010000012">
    <property type="protein sequence ID" value="MBB6216148.1"/>
    <property type="molecule type" value="Genomic_DNA"/>
</dbReference>
<accession>A0A841KVB8</accession>
<evidence type="ECO:0000313" key="2">
    <source>
        <dbReference type="Proteomes" id="UP000579281"/>
    </source>
</evidence>
<dbReference type="InterPro" id="IPR015018">
    <property type="entry name" value="DUF1905"/>
</dbReference>
<sequence>MKQRFTAEIQKHEDIDGAYVEIPFDVEAIFGAKRVKVKASFDGAAYRGSIVRMGGCYMLGLTKQLRKSIGKNPGDMVEVAVEKDEEERVIELPDDFKQVLEQNLDGKIHFEKLSYSRRKEYVQWITDAKKAETRAARIEKAIAMLREGKPLK</sequence>
<dbReference type="Pfam" id="PF08922">
    <property type="entry name" value="DUF1905"/>
    <property type="match status" value="1"/>
</dbReference>
<dbReference type="Proteomes" id="UP000579281">
    <property type="component" value="Unassembled WGS sequence"/>
</dbReference>
<organism evidence="1 2">
    <name type="scientific">Anaerosolibacter carboniphilus</name>
    <dbReference type="NCBI Taxonomy" id="1417629"/>
    <lineage>
        <taxon>Bacteria</taxon>
        <taxon>Bacillati</taxon>
        <taxon>Bacillota</taxon>
        <taxon>Clostridia</taxon>
        <taxon>Peptostreptococcales</taxon>
        <taxon>Thermotaleaceae</taxon>
        <taxon>Anaerosolibacter</taxon>
    </lineage>
</organism>
<dbReference type="SUPFAM" id="SSF141694">
    <property type="entry name" value="AF2212/PG0164-like"/>
    <property type="match status" value="1"/>
</dbReference>
<protein>
    <submittedName>
        <fullName evidence="1">Bifunctional DNA-binding transcriptional regulator/antitoxin component of YhaV-PrlF toxin-antitoxin module</fullName>
    </submittedName>
</protein>